<keyword evidence="13" id="KW-1185">Reference proteome</keyword>
<dbReference type="Gene3D" id="1.20.58.910">
    <property type="match status" value="1"/>
</dbReference>
<dbReference type="GO" id="GO:0005524">
    <property type="term" value="F:ATP binding"/>
    <property type="evidence" value="ECO:0007669"/>
    <property type="project" value="UniProtKB-KW"/>
</dbReference>
<reference evidence="12 13" key="1">
    <citation type="submission" date="2015-11" db="EMBL/GenBank/DDBJ databases">
        <title>Permanent draft genome of Psychrobacter piscatorii LQ58.</title>
        <authorList>
            <person name="Zhou M."/>
            <person name="Dong B."/>
            <person name="Liu Q."/>
        </authorList>
    </citation>
    <scope>NUCLEOTIDE SEQUENCE [LARGE SCALE GENOMIC DNA]</scope>
    <source>
        <strain evidence="12 13">LQ58</strain>
    </source>
</reference>
<evidence type="ECO:0000256" key="8">
    <source>
        <dbReference type="ARBA" id="ARBA00022840"/>
    </source>
</evidence>
<dbReference type="PANTHER" id="PTHR30195:SF16">
    <property type="entry name" value="TYPE I RESTRICTION ENZYME ENDONUCLEASE SUBUNIT"/>
    <property type="match status" value="1"/>
</dbReference>
<comment type="subunit">
    <text evidence="10">The type I restriction/modification system is composed of three polypeptides R, M and S.</text>
</comment>
<dbReference type="InterPro" id="IPR014001">
    <property type="entry name" value="Helicase_ATP-bd"/>
</dbReference>
<dbReference type="InterPro" id="IPR055180">
    <property type="entry name" value="HsdR_RecA-like_helicase_dom_2"/>
</dbReference>
<dbReference type="NCBIfam" id="TIGR00348">
    <property type="entry name" value="hsdR"/>
    <property type="match status" value="1"/>
</dbReference>
<accession>A0A0T6DPZ6</accession>
<evidence type="ECO:0000256" key="10">
    <source>
        <dbReference type="RuleBase" id="RU364115"/>
    </source>
</evidence>
<organism evidence="12 13">
    <name type="scientific">Psychrobacter piscatorii</name>
    <dbReference type="NCBI Taxonomy" id="554343"/>
    <lineage>
        <taxon>Bacteria</taxon>
        <taxon>Pseudomonadati</taxon>
        <taxon>Pseudomonadota</taxon>
        <taxon>Gammaproteobacteria</taxon>
        <taxon>Moraxellales</taxon>
        <taxon>Moraxellaceae</taxon>
        <taxon>Psychrobacter</taxon>
    </lineage>
</organism>
<keyword evidence="8 10" id="KW-0067">ATP-binding</keyword>
<dbReference type="REBASE" id="146848">
    <property type="entry name" value="PpiLQ58ORF11450P"/>
</dbReference>
<dbReference type="CDD" id="cd22332">
    <property type="entry name" value="HsdR_N"/>
    <property type="match status" value="1"/>
</dbReference>
<evidence type="ECO:0000256" key="4">
    <source>
        <dbReference type="ARBA" id="ARBA00022741"/>
    </source>
</evidence>
<gene>
    <name evidence="12" type="ORF">AS194_11435</name>
</gene>
<dbReference type="STRING" id="554343.AS194_11435"/>
<dbReference type="CDD" id="cd18800">
    <property type="entry name" value="SF2_C_EcoR124I-like"/>
    <property type="match status" value="1"/>
</dbReference>
<dbReference type="EC" id="3.1.21.3" evidence="10"/>
<sequence length="958" mass="111160">MTEQSEYQLEDSLMTQMQDLGYERVTITTEAALLANLKTQIVRANQLDQPLSDDEWKQVISHLGSGSAFERAKKLRDKFNVKFDDGSSRHIQFFWPNADDNIWQLSNQIMVDHSSQNGRTSRFDVTILVNGLPLVQIELKRRGGIEIAEAFHQTMRYSKAAYKAGHGLFEFVQLFVISNGANTRYYAKGTQHFNFTFPWADSDNKPINEIVDFAEVFLTPTHLTEMIAQFVVLYEYSKTMMVLRPYQVHATKRLIERATASDKNGYIWHTTGSGKTLTSFKASQIIMGLPDVEKVVFVVDRNDLDTQTANEFNAFKDGSVDSTTNTKNLVKQLGETHDKLIVTTIQKLNRAIKSERHQEKIRYLQDKKVVFIFDECHRSQFGETHRNIKRFFQQSQMFGFTGTPILIDNAHNKAGLKLTTAYLFDECLHRYTIVDAIRDRNVLPFQIDYVGKFTKNDSAADEKVTAIDTQEVYNDPKRIDDIARYIIEKHDTKTKRREFNAIFCVSSVDILTQYYDAFERIQAQKQADDPTFKPLTIATIFSYAANEATDASFEDNGLIAESSFETPAQIDESSRDKLDRYIGQYNHTFATNFDSGKNYYPYYRDIATKVKQRKIDILIVVNMFLTGFDAKTLNTLYVDKNLKYHGLVQAFSRTNRIYNDKKPFGNIVCFRNLKQNTDDALALFANKQAKDIAVIPEMHELRKHYDQAAKTLLDICADYKAVDTLETEDEQLAFIKAFREVMRYNEQLGTFVDYDQADTDLNKEDFANFASKYIDLYRNIRTQNKNSQDKTSILDDINFQIEMLHSDRINVGYILELLKQANKQQDDGNEEKAAQYQAQVNDLIMNEPTFRDKQELIQKFIKEQMPKMPDGQTVEEAFAHFWDVEKEAAYQELCKDNNLKADVMQEILRKYKTSKRLPDRNEVKALPNYKVKLFERKPLHERLMSKTRDFIQKFYADM</sequence>
<dbReference type="GO" id="GO:0009307">
    <property type="term" value="P:DNA restriction-modification system"/>
    <property type="evidence" value="ECO:0007669"/>
    <property type="project" value="UniProtKB-KW"/>
</dbReference>
<dbReference type="InterPro" id="IPR040980">
    <property type="entry name" value="SWI2_SNF2"/>
</dbReference>
<evidence type="ECO:0000256" key="2">
    <source>
        <dbReference type="ARBA" id="ARBA00008598"/>
    </source>
</evidence>
<evidence type="ECO:0000256" key="6">
    <source>
        <dbReference type="ARBA" id="ARBA00022759"/>
    </source>
</evidence>
<dbReference type="PANTHER" id="PTHR30195">
    <property type="entry name" value="TYPE I SITE-SPECIFIC DEOXYRIBONUCLEASE PROTEIN SUBUNIT M AND R"/>
    <property type="match status" value="1"/>
</dbReference>
<dbReference type="Proteomes" id="UP000051202">
    <property type="component" value="Unassembled WGS sequence"/>
</dbReference>
<comment type="catalytic activity">
    <reaction evidence="1 10">
        <text>Endonucleolytic cleavage of DNA to give random double-stranded fragments with terminal 5'-phosphates, ATP is simultaneously hydrolyzed.</text>
        <dbReference type="EC" id="3.1.21.3"/>
    </reaction>
</comment>
<keyword evidence="4 10" id="KW-0547">Nucleotide-binding</keyword>
<protein>
    <recommendedName>
        <fullName evidence="10">Type I restriction enzyme endonuclease subunit</fullName>
        <shortName evidence="10">R protein</shortName>
        <ecNumber evidence="10">3.1.21.3</ecNumber>
    </recommendedName>
</protein>
<keyword evidence="5 10" id="KW-0680">Restriction system</keyword>
<evidence type="ECO:0000259" key="11">
    <source>
        <dbReference type="PROSITE" id="PS51192"/>
    </source>
</evidence>
<dbReference type="InterPro" id="IPR051268">
    <property type="entry name" value="Type-I_R_enzyme_R_subunit"/>
</dbReference>
<keyword evidence="7 10" id="KW-0378">Hydrolase</keyword>
<comment type="similarity">
    <text evidence="2 10">Belongs to the HsdR family.</text>
</comment>
<dbReference type="Pfam" id="PF12008">
    <property type="entry name" value="EcoR124_C"/>
    <property type="match status" value="1"/>
</dbReference>
<feature type="domain" description="Helicase ATP-binding" evidence="11">
    <location>
        <begin position="256"/>
        <end position="422"/>
    </location>
</feature>
<dbReference type="SUPFAM" id="SSF52540">
    <property type="entry name" value="P-loop containing nucleoside triphosphate hydrolases"/>
    <property type="match status" value="2"/>
</dbReference>
<evidence type="ECO:0000256" key="1">
    <source>
        <dbReference type="ARBA" id="ARBA00000851"/>
    </source>
</evidence>
<keyword evidence="3" id="KW-0540">Nuclease</keyword>
<evidence type="ECO:0000256" key="3">
    <source>
        <dbReference type="ARBA" id="ARBA00022722"/>
    </source>
</evidence>
<proteinExistence type="inferred from homology"/>
<dbReference type="EMBL" id="LNDJ01000101">
    <property type="protein sequence ID" value="KRU21655.1"/>
    <property type="molecule type" value="Genomic_DNA"/>
</dbReference>
<dbReference type="Pfam" id="PF04313">
    <property type="entry name" value="HSDR_N"/>
    <property type="match status" value="1"/>
</dbReference>
<dbReference type="PROSITE" id="PS51192">
    <property type="entry name" value="HELICASE_ATP_BIND_1"/>
    <property type="match status" value="1"/>
</dbReference>
<comment type="function">
    <text evidence="10">Subunit R is required for both nuclease and ATPase activities, but not for modification.</text>
</comment>
<dbReference type="Gene3D" id="3.90.1570.50">
    <property type="match status" value="1"/>
</dbReference>
<dbReference type="Pfam" id="PF18766">
    <property type="entry name" value="SWI2_SNF2"/>
    <property type="match status" value="1"/>
</dbReference>
<keyword evidence="6" id="KW-0255">Endonuclease</keyword>
<keyword evidence="9 10" id="KW-0238">DNA-binding</keyword>
<name>A0A0T6DPZ6_9GAMM</name>
<evidence type="ECO:0000256" key="9">
    <source>
        <dbReference type="ARBA" id="ARBA00023125"/>
    </source>
</evidence>
<dbReference type="AlphaFoldDB" id="A0A0T6DPZ6"/>
<dbReference type="InterPro" id="IPR022625">
    <property type="entry name" value="TypeI_RM_Rsu_C"/>
</dbReference>
<evidence type="ECO:0000256" key="7">
    <source>
        <dbReference type="ARBA" id="ARBA00022801"/>
    </source>
</evidence>
<dbReference type="InterPro" id="IPR027417">
    <property type="entry name" value="P-loop_NTPase"/>
</dbReference>
<evidence type="ECO:0000256" key="5">
    <source>
        <dbReference type="ARBA" id="ARBA00022747"/>
    </source>
</evidence>
<dbReference type="GO" id="GO:0009035">
    <property type="term" value="F:type I site-specific deoxyribonuclease activity"/>
    <property type="evidence" value="ECO:0007669"/>
    <property type="project" value="UniProtKB-EC"/>
</dbReference>
<dbReference type="SMART" id="SM00487">
    <property type="entry name" value="DEXDc"/>
    <property type="match status" value="1"/>
</dbReference>
<evidence type="ECO:0000313" key="13">
    <source>
        <dbReference type="Proteomes" id="UP000051202"/>
    </source>
</evidence>
<dbReference type="Gene3D" id="3.40.50.300">
    <property type="entry name" value="P-loop containing nucleotide triphosphate hydrolases"/>
    <property type="match status" value="2"/>
</dbReference>
<dbReference type="RefSeq" id="WP_025643893.1">
    <property type="nucleotide sequence ID" value="NZ_JBHOFW010000020.1"/>
</dbReference>
<evidence type="ECO:0000313" key="12">
    <source>
        <dbReference type="EMBL" id="KRU21655.1"/>
    </source>
</evidence>
<dbReference type="InterPro" id="IPR007409">
    <property type="entry name" value="Restrct_endonuc_type1_HsdR_N"/>
</dbReference>
<dbReference type="InterPro" id="IPR004473">
    <property type="entry name" value="Restrct_endonuc_typeI_HsdR"/>
</dbReference>
<dbReference type="CDD" id="cd18030">
    <property type="entry name" value="DEXHc_RE_I_HsdR"/>
    <property type="match status" value="1"/>
</dbReference>
<dbReference type="Pfam" id="PF22679">
    <property type="entry name" value="T1R_D3-like"/>
    <property type="match status" value="1"/>
</dbReference>
<comment type="caution">
    <text evidence="12">The sequence shown here is derived from an EMBL/GenBank/DDBJ whole genome shotgun (WGS) entry which is preliminary data.</text>
</comment>
<dbReference type="GO" id="GO:0003677">
    <property type="term" value="F:DNA binding"/>
    <property type="evidence" value="ECO:0007669"/>
    <property type="project" value="UniProtKB-KW"/>
</dbReference>